<proteinExistence type="predicted"/>
<evidence type="ECO:0000313" key="3">
    <source>
        <dbReference type="Proteomes" id="UP000765509"/>
    </source>
</evidence>
<dbReference type="AlphaFoldDB" id="A0A9Q3F3Z6"/>
<protein>
    <submittedName>
        <fullName evidence="2">Uncharacterized protein</fullName>
    </submittedName>
</protein>
<sequence>MTQITEYSPSVPLPSVLCGSSTFSKLGKGQFYPSQTYDGYTSVEGLDSACTEWLKKGKKCFGPYNPQPSKCHHCFVRKKPWQCPGAPISNVRQHFWSKKDVPFAREPQVAEAPTPDLTGSRNRDVARWTNVGGPIPLGGRPVSSNSEVPISRINSQGVVKIMRIISESTTNPNAEGSDELEGEEFELVPNSIGHKSSASPSQPRSRRFKSQVIPSTPRNFQPVLSTIPSSFAPPSLNPSTARPSPIPQPEIIQ</sequence>
<feature type="compositionally biased region" description="Pro residues" evidence="1">
    <location>
        <begin position="244"/>
        <end position="253"/>
    </location>
</feature>
<gene>
    <name evidence="2" type="ORF">O181_073116</name>
</gene>
<feature type="compositionally biased region" description="Polar residues" evidence="1">
    <location>
        <begin position="212"/>
        <end position="229"/>
    </location>
</feature>
<organism evidence="2 3">
    <name type="scientific">Austropuccinia psidii MF-1</name>
    <dbReference type="NCBI Taxonomy" id="1389203"/>
    <lineage>
        <taxon>Eukaryota</taxon>
        <taxon>Fungi</taxon>
        <taxon>Dikarya</taxon>
        <taxon>Basidiomycota</taxon>
        <taxon>Pucciniomycotina</taxon>
        <taxon>Pucciniomycetes</taxon>
        <taxon>Pucciniales</taxon>
        <taxon>Sphaerophragmiaceae</taxon>
        <taxon>Austropuccinia</taxon>
    </lineage>
</organism>
<comment type="caution">
    <text evidence="2">The sequence shown here is derived from an EMBL/GenBank/DDBJ whole genome shotgun (WGS) entry which is preliminary data.</text>
</comment>
<evidence type="ECO:0000256" key="1">
    <source>
        <dbReference type="SAM" id="MobiDB-lite"/>
    </source>
</evidence>
<dbReference type="Proteomes" id="UP000765509">
    <property type="component" value="Unassembled WGS sequence"/>
</dbReference>
<accession>A0A9Q3F3Z6</accession>
<dbReference type="EMBL" id="AVOT02038511">
    <property type="protein sequence ID" value="MBW0533401.1"/>
    <property type="molecule type" value="Genomic_DNA"/>
</dbReference>
<name>A0A9Q3F3Z6_9BASI</name>
<keyword evidence="3" id="KW-1185">Reference proteome</keyword>
<evidence type="ECO:0000313" key="2">
    <source>
        <dbReference type="EMBL" id="MBW0533401.1"/>
    </source>
</evidence>
<reference evidence="2" key="1">
    <citation type="submission" date="2021-03" db="EMBL/GenBank/DDBJ databases">
        <title>Draft genome sequence of rust myrtle Austropuccinia psidii MF-1, a brazilian biotype.</title>
        <authorList>
            <person name="Quecine M.C."/>
            <person name="Pachon D.M.R."/>
            <person name="Bonatelli M.L."/>
            <person name="Correr F.H."/>
            <person name="Franceschini L.M."/>
            <person name="Leite T.F."/>
            <person name="Margarido G.R.A."/>
            <person name="Almeida C.A."/>
            <person name="Ferrarezi J.A."/>
            <person name="Labate C.A."/>
        </authorList>
    </citation>
    <scope>NUCLEOTIDE SEQUENCE</scope>
    <source>
        <strain evidence="2">MF-1</strain>
    </source>
</reference>
<feature type="region of interest" description="Disordered" evidence="1">
    <location>
        <begin position="190"/>
        <end position="253"/>
    </location>
</feature>